<keyword evidence="2" id="KW-1185">Reference proteome</keyword>
<dbReference type="EMBL" id="JAWLNX010000003">
    <property type="protein sequence ID" value="MEB3366813.1"/>
    <property type="molecule type" value="Genomic_DNA"/>
</dbReference>
<organism evidence="1 2">
    <name type="scientific">Saccharopolyspora mangrovi</name>
    <dbReference type="NCBI Taxonomy" id="3082379"/>
    <lineage>
        <taxon>Bacteria</taxon>
        <taxon>Bacillati</taxon>
        <taxon>Actinomycetota</taxon>
        <taxon>Actinomycetes</taxon>
        <taxon>Pseudonocardiales</taxon>
        <taxon>Pseudonocardiaceae</taxon>
        <taxon>Saccharopolyspora</taxon>
    </lineage>
</organism>
<evidence type="ECO:0000313" key="2">
    <source>
        <dbReference type="Proteomes" id="UP001327093"/>
    </source>
</evidence>
<dbReference type="RefSeq" id="WP_324264380.1">
    <property type="nucleotide sequence ID" value="NZ_JAWLNX010000003.1"/>
</dbReference>
<comment type="caution">
    <text evidence="1">The sequence shown here is derived from an EMBL/GenBank/DDBJ whole genome shotgun (WGS) entry which is preliminary data.</text>
</comment>
<reference evidence="1 2" key="1">
    <citation type="submission" date="2023-10" db="EMBL/GenBank/DDBJ databases">
        <title>Saccharopolyspora sp. nov., isolated from mangrove soil.</title>
        <authorList>
            <person name="Lu Y."/>
            <person name="Liu W."/>
        </authorList>
    </citation>
    <scope>NUCLEOTIDE SEQUENCE [LARGE SCALE GENOMIC DNA]</scope>
    <source>
        <strain evidence="1 2">S2-29</strain>
    </source>
</reference>
<gene>
    <name evidence="1" type="ORF">R4I43_05315</name>
</gene>
<protein>
    <submittedName>
        <fullName evidence="1">Uncharacterized protein</fullName>
    </submittedName>
</protein>
<name>A0ABU6A5T2_9PSEU</name>
<evidence type="ECO:0000313" key="1">
    <source>
        <dbReference type="EMBL" id="MEB3366813.1"/>
    </source>
</evidence>
<proteinExistence type="predicted"/>
<accession>A0ABU6A5T2</accession>
<dbReference type="Proteomes" id="UP001327093">
    <property type="component" value="Unassembled WGS sequence"/>
</dbReference>
<sequence>MDEALPPYSAGSTIVQRWAPQPIEASTTAASTSPPMLRTPDEPLVHTYRSSPAATCCWSCSTVGARSLPL</sequence>